<dbReference type="SUPFAM" id="SSF54534">
    <property type="entry name" value="FKBP-like"/>
    <property type="match status" value="1"/>
</dbReference>
<evidence type="ECO:0000313" key="15">
    <source>
        <dbReference type="Proteomes" id="UP000190449"/>
    </source>
</evidence>
<evidence type="ECO:0000256" key="7">
    <source>
        <dbReference type="ARBA" id="ARBA00023235"/>
    </source>
</evidence>
<accession>A0A1M6WZW6</accession>
<dbReference type="EC" id="5.2.1.8" evidence="3 9"/>
<evidence type="ECO:0000256" key="9">
    <source>
        <dbReference type="HAMAP-Rule" id="MF_00303"/>
    </source>
</evidence>
<accession>A0A1T4QMA2</accession>
<proteinExistence type="inferred from homology"/>
<evidence type="ECO:0000256" key="3">
    <source>
        <dbReference type="ARBA" id="ARBA00013194"/>
    </source>
</evidence>
<keyword evidence="9" id="KW-0132">Cell division</keyword>
<dbReference type="InterPro" id="IPR036611">
    <property type="entry name" value="Trigger_fac_ribosome-bd_sf"/>
</dbReference>
<dbReference type="Pfam" id="PF05698">
    <property type="entry name" value="Trigger_C"/>
    <property type="match status" value="1"/>
</dbReference>
<dbReference type="GO" id="GO:0043335">
    <property type="term" value="P:protein unfolding"/>
    <property type="evidence" value="ECO:0007669"/>
    <property type="project" value="TreeGrafter"/>
</dbReference>
<keyword evidence="14" id="KW-1185">Reference proteome</keyword>
<evidence type="ECO:0000256" key="8">
    <source>
        <dbReference type="ARBA" id="ARBA00029986"/>
    </source>
</evidence>
<dbReference type="InterPro" id="IPR046357">
    <property type="entry name" value="PPIase_dom_sf"/>
</dbReference>
<evidence type="ECO:0000313" key="14">
    <source>
        <dbReference type="Proteomes" id="UP000184275"/>
    </source>
</evidence>
<evidence type="ECO:0000259" key="10">
    <source>
        <dbReference type="Pfam" id="PF05697"/>
    </source>
</evidence>
<evidence type="ECO:0000256" key="2">
    <source>
        <dbReference type="ARBA" id="ARBA00005464"/>
    </source>
</evidence>
<organism evidence="12 14">
    <name type="scientific">Fibrobacter intestinalis</name>
    <dbReference type="NCBI Taxonomy" id="28122"/>
    <lineage>
        <taxon>Bacteria</taxon>
        <taxon>Pseudomonadati</taxon>
        <taxon>Fibrobacterota</taxon>
        <taxon>Fibrobacteria</taxon>
        <taxon>Fibrobacterales</taxon>
        <taxon>Fibrobacteraceae</taxon>
        <taxon>Fibrobacter</taxon>
    </lineage>
</organism>
<dbReference type="Gene3D" id="3.30.70.1050">
    <property type="entry name" value="Trigger factor ribosome-binding domain"/>
    <property type="match status" value="1"/>
</dbReference>
<dbReference type="GO" id="GO:0003755">
    <property type="term" value="F:peptidyl-prolyl cis-trans isomerase activity"/>
    <property type="evidence" value="ECO:0007669"/>
    <property type="project" value="UniProtKB-UniRule"/>
</dbReference>
<comment type="domain">
    <text evidence="9">Consists of 3 domains; the N-terminus binds the ribosome, the middle domain has PPIase activity, while the C-terminus has intrinsic chaperone activity on its own.</text>
</comment>
<comment type="function">
    <text evidence="9">Involved in protein export. Acts as a chaperone by maintaining the newly synthesized protein in an open conformation. Functions as a peptidyl-prolyl cis-trans isomerase.</text>
</comment>
<comment type="similarity">
    <text evidence="2 9">Belongs to the FKBP-type PPIase family. Tig subfamily.</text>
</comment>
<feature type="domain" description="Trigger factor ribosome-binding bacterial" evidence="10">
    <location>
        <begin position="1"/>
        <end position="143"/>
    </location>
</feature>
<keyword evidence="5 9" id="KW-0697">Rotamase</keyword>
<reference evidence="13 15" key="3">
    <citation type="submission" date="2017-02" db="EMBL/GenBank/DDBJ databases">
        <authorList>
            <person name="Peterson S.W."/>
        </authorList>
    </citation>
    <scope>NUCLEOTIDE SEQUENCE [LARGE SCALE GENOMIC DNA]</scope>
    <source>
        <strain evidence="13 15">ATCC 43854</strain>
    </source>
</reference>
<comment type="subcellular location">
    <subcellularLocation>
        <location evidence="9">Cytoplasm</location>
    </subcellularLocation>
    <text evidence="9">About half TF is bound to the ribosome near the polypeptide exit tunnel while the other half is free in the cytoplasm.</text>
</comment>
<dbReference type="GO" id="GO:0043022">
    <property type="term" value="F:ribosome binding"/>
    <property type="evidence" value="ECO:0007669"/>
    <property type="project" value="TreeGrafter"/>
</dbReference>
<evidence type="ECO:0000256" key="6">
    <source>
        <dbReference type="ARBA" id="ARBA00023186"/>
    </source>
</evidence>
<dbReference type="Gene3D" id="1.10.3120.10">
    <property type="entry name" value="Trigger factor, C-terminal domain"/>
    <property type="match status" value="1"/>
</dbReference>
<dbReference type="Proteomes" id="UP000184275">
    <property type="component" value="Unassembled WGS sequence"/>
</dbReference>
<dbReference type="HAMAP" id="MF_00303">
    <property type="entry name" value="Trigger_factor_Tig"/>
    <property type="match status" value="1"/>
</dbReference>
<evidence type="ECO:0000259" key="11">
    <source>
        <dbReference type="Pfam" id="PF05698"/>
    </source>
</evidence>
<name>A0A1M6WZW6_9BACT</name>
<protein>
    <recommendedName>
        <fullName evidence="4 9">Trigger factor</fullName>
        <shortName evidence="9">TF</shortName>
        <ecNumber evidence="3 9">5.2.1.8</ecNumber>
    </recommendedName>
    <alternativeName>
        <fullName evidence="8 9">PPIase</fullName>
    </alternativeName>
</protein>
<evidence type="ECO:0000256" key="4">
    <source>
        <dbReference type="ARBA" id="ARBA00016902"/>
    </source>
</evidence>
<dbReference type="SUPFAM" id="SSF109998">
    <property type="entry name" value="Triger factor/SurA peptide-binding domain-like"/>
    <property type="match status" value="1"/>
</dbReference>
<dbReference type="RefSeq" id="WP_073305450.1">
    <property type="nucleotide sequence ID" value="NZ_FRAW01000028.1"/>
</dbReference>
<dbReference type="InterPro" id="IPR008880">
    <property type="entry name" value="Trigger_fac_C"/>
</dbReference>
<dbReference type="GO" id="GO:0015031">
    <property type="term" value="P:protein transport"/>
    <property type="evidence" value="ECO:0007669"/>
    <property type="project" value="UniProtKB-UniRule"/>
</dbReference>
<dbReference type="GO" id="GO:0005737">
    <property type="term" value="C:cytoplasm"/>
    <property type="evidence" value="ECO:0007669"/>
    <property type="project" value="UniProtKB-SubCell"/>
</dbReference>
<dbReference type="PANTHER" id="PTHR30560:SF3">
    <property type="entry name" value="TRIGGER FACTOR-LIKE PROTEIN TIG, CHLOROPLASTIC"/>
    <property type="match status" value="1"/>
</dbReference>
<keyword evidence="6 9" id="KW-0143">Chaperone</keyword>
<evidence type="ECO:0000313" key="12">
    <source>
        <dbReference type="EMBL" id="SHK99258.1"/>
    </source>
</evidence>
<dbReference type="PIRSF" id="PIRSF003095">
    <property type="entry name" value="Trigger_factor"/>
    <property type="match status" value="1"/>
</dbReference>
<gene>
    <name evidence="9" type="primary">tig</name>
    <name evidence="13" type="ORF">SAMN02745108_02331</name>
    <name evidence="12" type="ORF">SAMN05720469_1286</name>
</gene>
<evidence type="ECO:0000256" key="1">
    <source>
        <dbReference type="ARBA" id="ARBA00000971"/>
    </source>
</evidence>
<keyword evidence="9" id="KW-0963">Cytoplasm</keyword>
<dbReference type="InterPro" id="IPR008881">
    <property type="entry name" value="Trigger_fac_ribosome-bd_bac"/>
</dbReference>
<sequence>MAASIKEISSTVRNIDITIPQDALTKPFDKKVTEYRKEVQLKGFRAGAVPRQIIVARFGDAIRSEVVEEVMNATLSEELKKANIIPVSRVKVENFKDDKTADISFTAVVEVDPVIEVKDYDNLGITVPDVAISEDEVNDEMKRVLQMYSTAESVDREAKKGDVVVGNYLEVVIDGESKEIPENREFRSLLGESASPGFDEGLTASKKGDVKEIHFVYPADHKDEQYRGKKADFKVEVTDVREIHAPKMDEEFFKQIGVKDEAELKDNLQKSILNGKKASAKAKAVNEAIDKLIEANPFDVAHSRVVDLIKYTLRRSSGADENVEPTEEQLKSLEPEAVREIKKHFILEFIAGKEKLKPTQAVVDAHIAEMAASYGVEAKALKDHLRQSGRINSLREELRIEMASDLIVGIKPAAAEEAK</sequence>
<dbReference type="GO" id="GO:0051301">
    <property type="term" value="P:cell division"/>
    <property type="evidence" value="ECO:0007669"/>
    <property type="project" value="UniProtKB-KW"/>
</dbReference>
<dbReference type="GO" id="GO:0051083">
    <property type="term" value="P:'de novo' cotranslational protein folding"/>
    <property type="evidence" value="ECO:0007669"/>
    <property type="project" value="TreeGrafter"/>
</dbReference>
<dbReference type="Proteomes" id="UP000190449">
    <property type="component" value="Unassembled WGS sequence"/>
</dbReference>
<keyword evidence="7 9" id="KW-0413">Isomerase</keyword>
<dbReference type="EMBL" id="FUWU01000050">
    <property type="protein sequence ID" value="SKA04601.1"/>
    <property type="molecule type" value="Genomic_DNA"/>
</dbReference>
<dbReference type="GO" id="GO:0044183">
    <property type="term" value="F:protein folding chaperone"/>
    <property type="evidence" value="ECO:0007669"/>
    <property type="project" value="TreeGrafter"/>
</dbReference>
<dbReference type="PANTHER" id="PTHR30560">
    <property type="entry name" value="TRIGGER FACTOR CHAPERONE AND PEPTIDYL-PROLYL CIS/TRANS ISOMERASE"/>
    <property type="match status" value="1"/>
</dbReference>
<dbReference type="InterPro" id="IPR037041">
    <property type="entry name" value="Trigger_fac_C_sf"/>
</dbReference>
<dbReference type="InterPro" id="IPR027304">
    <property type="entry name" value="Trigger_fact/SurA_dom_sf"/>
</dbReference>
<evidence type="ECO:0000256" key="5">
    <source>
        <dbReference type="ARBA" id="ARBA00023110"/>
    </source>
</evidence>
<dbReference type="Gene3D" id="3.10.50.40">
    <property type="match status" value="1"/>
</dbReference>
<feature type="domain" description="Trigger factor C-terminal" evidence="11">
    <location>
        <begin position="262"/>
        <end position="408"/>
    </location>
</feature>
<dbReference type="NCBIfam" id="TIGR00115">
    <property type="entry name" value="tig"/>
    <property type="match status" value="1"/>
</dbReference>
<dbReference type="SUPFAM" id="SSF102735">
    <property type="entry name" value="Trigger factor ribosome-binding domain"/>
    <property type="match status" value="1"/>
</dbReference>
<comment type="catalytic activity">
    <reaction evidence="1 9">
        <text>[protein]-peptidylproline (omega=180) = [protein]-peptidylproline (omega=0)</text>
        <dbReference type="Rhea" id="RHEA:16237"/>
        <dbReference type="Rhea" id="RHEA-COMP:10747"/>
        <dbReference type="Rhea" id="RHEA-COMP:10748"/>
        <dbReference type="ChEBI" id="CHEBI:83833"/>
        <dbReference type="ChEBI" id="CHEBI:83834"/>
        <dbReference type="EC" id="5.2.1.8"/>
    </reaction>
</comment>
<keyword evidence="9" id="KW-0131">Cell cycle</keyword>
<dbReference type="STRING" id="28122.SAMN02745108_02331"/>
<dbReference type="InterPro" id="IPR005215">
    <property type="entry name" value="Trig_fac"/>
</dbReference>
<reference evidence="12" key="1">
    <citation type="submission" date="2016-11" db="EMBL/GenBank/DDBJ databases">
        <authorList>
            <person name="Jaros S."/>
            <person name="Januszkiewicz K."/>
            <person name="Wedrychowicz H."/>
        </authorList>
    </citation>
    <scope>NUCLEOTIDE SEQUENCE [LARGE SCALE GENOMIC DNA]</scope>
    <source>
        <strain evidence="12">UWOS</strain>
    </source>
</reference>
<evidence type="ECO:0000313" key="13">
    <source>
        <dbReference type="EMBL" id="SKA04601.1"/>
    </source>
</evidence>
<reference evidence="14" key="2">
    <citation type="submission" date="2016-11" db="EMBL/GenBank/DDBJ databases">
        <authorList>
            <person name="Varghese N."/>
            <person name="Submissions S."/>
        </authorList>
    </citation>
    <scope>NUCLEOTIDE SEQUENCE [LARGE SCALE GENOMIC DNA]</scope>
    <source>
        <strain evidence="14">UWOS</strain>
    </source>
</reference>
<dbReference type="Pfam" id="PF05697">
    <property type="entry name" value="Trigger_N"/>
    <property type="match status" value="1"/>
</dbReference>
<dbReference type="AlphaFoldDB" id="A0A1M6WZW6"/>
<dbReference type="EMBL" id="FRAW01000028">
    <property type="protein sequence ID" value="SHK99258.1"/>
    <property type="molecule type" value="Genomic_DNA"/>
</dbReference>